<keyword evidence="12" id="KW-0963">Cytoplasm</keyword>
<dbReference type="EMBL" id="FODY01000039">
    <property type="protein sequence ID" value="SEP46499.1"/>
    <property type="molecule type" value="Genomic_DNA"/>
</dbReference>
<evidence type="ECO:0000259" key="15">
    <source>
        <dbReference type="PROSITE" id="PS50059"/>
    </source>
</evidence>
<dbReference type="OrthoDB" id="9767721at2"/>
<evidence type="ECO:0000256" key="2">
    <source>
        <dbReference type="ARBA" id="ARBA00005464"/>
    </source>
</evidence>
<evidence type="ECO:0000256" key="7">
    <source>
        <dbReference type="ARBA" id="ARBA00023186"/>
    </source>
</evidence>
<evidence type="ECO:0000256" key="6">
    <source>
        <dbReference type="ARBA" id="ARBA00023110"/>
    </source>
</evidence>
<dbReference type="FunFam" id="3.10.50.40:FF:000001">
    <property type="entry name" value="Trigger factor"/>
    <property type="match status" value="1"/>
</dbReference>
<evidence type="ECO:0000313" key="16">
    <source>
        <dbReference type="EMBL" id="SEP46499.1"/>
    </source>
</evidence>
<dbReference type="GO" id="GO:0044183">
    <property type="term" value="F:protein folding chaperone"/>
    <property type="evidence" value="ECO:0007669"/>
    <property type="project" value="TreeGrafter"/>
</dbReference>
<dbReference type="RefSeq" id="WP_091752016.1">
    <property type="nucleotide sequence ID" value="NZ_FODY01000039.1"/>
</dbReference>
<comment type="function">
    <text evidence="10 12">Involved in protein export. Acts as a chaperone by maintaining the newly synthesized protein in an open conformation. Functions as a peptidyl-prolyl cis-trans isomerase.</text>
</comment>
<dbReference type="InterPro" id="IPR005215">
    <property type="entry name" value="Trig_fac"/>
</dbReference>
<dbReference type="GO" id="GO:0005737">
    <property type="term" value="C:cytoplasm"/>
    <property type="evidence" value="ECO:0007669"/>
    <property type="project" value="UniProtKB-SubCell"/>
</dbReference>
<dbReference type="Gene3D" id="3.30.70.1050">
    <property type="entry name" value="Trigger factor ribosome-binding domain"/>
    <property type="match status" value="1"/>
</dbReference>
<keyword evidence="9 12" id="KW-0131">Cell cycle</keyword>
<dbReference type="PROSITE" id="PS50059">
    <property type="entry name" value="FKBP_PPIASE"/>
    <property type="match status" value="1"/>
</dbReference>
<dbReference type="InterPro" id="IPR027304">
    <property type="entry name" value="Trigger_fact/SurA_dom_sf"/>
</dbReference>
<dbReference type="GO" id="GO:0051083">
    <property type="term" value="P:'de novo' cotranslational protein folding"/>
    <property type="evidence" value="ECO:0007669"/>
    <property type="project" value="TreeGrafter"/>
</dbReference>
<comment type="domain">
    <text evidence="12">Consists of 3 domains; the N-terminus binds the ribosome, the middle domain has PPIase activity, while the C-terminus has intrinsic chaperone activity on its own.</text>
</comment>
<evidence type="ECO:0000256" key="13">
    <source>
        <dbReference type="PROSITE-ProRule" id="PRU00277"/>
    </source>
</evidence>
<gene>
    <name evidence="12" type="primary">tig</name>
    <name evidence="16" type="ORF">SAMN04490178_13915</name>
</gene>
<evidence type="ECO:0000256" key="10">
    <source>
        <dbReference type="ARBA" id="ARBA00024849"/>
    </source>
</evidence>
<dbReference type="PANTHER" id="PTHR30560">
    <property type="entry name" value="TRIGGER FACTOR CHAPERONE AND PEPTIDYL-PROLYL CIS/TRANS ISOMERASE"/>
    <property type="match status" value="1"/>
</dbReference>
<dbReference type="InterPro" id="IPR001179">
    <property type="entry name" value="PPIase_FKBP_dom"/>
</dbReference>
<evidence type="ECO:0000256" key="9">
    <source>
        <dbReference type="ARBA" id="ARBA00023306"/>
    </source>
</evidence>
<keyword evidence="6 12" id="KW-0697">Rotamase</keyword>
<dbReference type="PANTHER" id="PTHR30560:SF3">
    <property type="entry name" value="TRIGGER FACTOR-LIKE PROTEIN TIG, CHLOROPLASTIC"/>
    <property type="match status" value="1"/>
</dbReference>
<evidence type="ECO:0000256" key="1">
    <source>
        <dbReference type="ARBA" id="ARBA00000971"/>
    </source>
</evidence>
<dbReference type="SUPFAM" id="SSF54534">
    <property type="entry name" value="FKBP-like"/>
    <property type="match status" value="1"/>
</dbReference>
<organism evidence="16 17">
    <name type="scientific">Propionispora vibrioides</name>
    <dbReference type="NCBI Taxonomy" id="112903"/>
    <lineage>
        <taxon>Bacteria</taxon>
        <taxon>Bacillati</taxon>
        <taxon>Bacillota</taxon>
        <taxon>Negativicutes</taxon>
        <taxon>Selenomonadales</taxon>
        <taxon>Sporomusaceae</taxon>
        <taxon>Propionispora</taxon>
    </lineage>
</organism>
<keyword evidence="7 12" id="KW-0143">Chaperone</keyword>
<dbReference type="Gene3D" id="3.10.50.40">
    <property type="match status" value="1"/>
</dbReference>
<dbReference type="GO" id="GO:0051301">
    <property type="term" value="P:cell division"/>
    <property type="evidence" value="ECO:0007669"/>
    <property type="project" value="UniProtKB-KW"/>
</dbReference>
<comment type="subcellular location">
    <subcellularLocation>
        <location evidence="12">Cytoplasm</location>
    </subcellularLocation>
    <text evidence="12">About half TF is bound to the ribosome near the polypeptide exit tunnel while the other half is free in the cytoplasm.</text>
</comment>
<dbReference type="STRING" id="112903.SAMN04490178_13915"/>
<reference evidence="16 17" key="1">
    <citation type="submission" date="2016-10" db="EMBL/GenBank/DDBJ databases">
        <authorList>
            <person name="de Groot N.N."/>
        </authorList>
    </citation>
    <scope>NUCLEOTIDE SEQUENCE [LARGE SCALE GENOMIC DNA]</scope>
    <source>
        <strain evidence="16 17">DSM 13305</strain>
    </source>
</reference>
<dbReference type="Pfam" id="PF00254">
    <property type="entry name" value="FKBP_C"/>
    <property type="match status" value="1"/>
</dbReference>
<dbReference type="GO" id="GO:0043335">
    <property type="term" value="P:protein unfolding"/>
    <property type="evidence" value="ECO:0007669"/>
    <property type="project" value="TreeGrafter"/>
</dbReference>
<keyword evidence="8 12" id="KW-0413">Isomerase</keyword>
<comment type="similarity">
    <text evidence="2 12 14">Belongs to the FKBP-type PPIase family. Tig subfamily.</text>
</comment>
<dbReference type="InterPro" id="IPR008881">
    <property type="entry name" value="Trigger_fac_ribosome-bd_bac"/>
</dbReference>
<proteinExistence type="inferred from homology"/>
<dbReference type="GO" id="GO:0003755">
    <property type="term" value="F:peptidyl-prolyl cis-trans isomerase activity"/>
    <property type="evidence" value="ECO:0007669"/>
    <property type="project" value="UniProtKB-UniRule"/>
</dbReference>
<dbReference type="InterPro" id="IPR036611">
    <property type="entry name" value="Trigger_fac_ribosome-bd_sf"/>
</dbReference>
<dbReference type="SUPFAM" id="SSF102735">
    <property type="entry name" value="Trigger factor ribosome-binding domain"/>
    <property type="match status" value="1"/>
</dbReference>
<evidence type="ECO:0000256" key="5">
    <source>
        <dbReference type="ARBA" id="ARBA00022618"/>
    </source>
</evidence>
<dbReference type="AlphaFoldDB" id="A0A1H8Y333"/>
<dbReference type="SUPFAM" id="SSF109998">
    <property type="entry name" value="Triger factor/SurA peptide-binding domain-like"/>
    <property type="match status" value="1"/>
</dbReference>
<evidence type="ECO:0000313" key="17">
    <source>
        <dbReference type="Proteomes" id="UP000198847"/>
    </source>
</evidence>
<feature type="domain" description="PPIase FKBP-type" evidence="15">
    <location>
        <begin position="163"/>
        <end position="223"/>
    </location>
</feature>
<keyword evidence="17" id="KW-1185">Reference proteome</keyword>
<dbReference type="GO" id="GO:0015031">
    <property type="term" value="P:protein transport"/>
    <property type="evidence" value="ECO:0007669"/>
    <property type="project" value="UniProtKB-UniRule"/>
</dbReference>
<dbReference type="Gene3D" id="1.10.3120.10">
    <property type="entry name" value="Trigger factor, C-terminal domain"/>
    <property type="match status" value="1"/>
</dbReference>
<evidence type="ECO:0000256" key="14">
    <source>
        <dbReference type="RuleBase" id="RU003914"/>
    </source>
</evidence>
<evidence type="ECO:0000256" key="4">
    <source>
        <dbReference type="ARBA" id="ARBA00016902"/>
    </source>
</evidence>
<dbReference type="Proteomes" id="UP000198847">
    <property type="component" value="Unassembled WGS sequence"/>
</dbReference>
<evidence type="ECO:0000256" key="3">
    <source>
        <dbReference type="ARBA" id="ARBA00013194"/>
    </source>
</evidence>
<name>A0A1H8Y333_9FIRM</name>
<evidence type="ECO:0000256" key="11">
    <source>
        <dbReference type="ARBA" id="ARBA00029986"/>
    </source>
</evidence>
<dbReference type="Pfam" id="PF05697">
    <property type="entry name" value="Trigger_N"/>
    <property type="match status" value="1"/>
</dbReference>
<dbReference type="EC" id="5.2.1.8" evidence="3 12"/>
<evidence type="ECO:0000256" key="8">
    <source>
        <dbReference type="ARBA" id="ARBA00023235"/>
    </source>
</evidence>
<dbReference type="GO" id="GO:0043022">
    <property type="term" value="F:ribosome binding"/>
    <property type="evidence" value="ECO:0007669"/>
    <property type="project" value="TreeGrafter"/>
</dbReference>
<dbReference type="InterPro" id="IPR037041">
    <property type="entry name" value="Trigger_fac_C_sf"/>
</dbReference>
<dbReference type="InterPro" id="IPR008880">
    <property type="entry name" value="Trigger_fac_C"/>
</dbReference>
<dbReference type="NCBIfam" id="TIGR00115">
    <property type="entry name" value="tig"/>
    <property type="match status" value="1"/>
</dbReference>
<dbReference type="InterPro" id="IPR046357">
    <property type="entry name" value="PPIase_dom_sf"/>
</dbReference>
<dbReference type="HAMAP" id="MF_00303">
    <property type="entry name" value="Trigger_factor_Tig"/>
    <property type="match status" value="1"/>
</dbReference>
<keyword evidence="5 12" id="KW-0132">Cell division</keyword>
<evidence type="ECO:0000256" key="12">
    <source>
        <dbReference type="HAMAP-Rule" id="MF_00303"/>
    </source>
</evidence>
<protein>
    <recommendedName>
        <fullName evidence="4 12">Trigger factor</fullName>
        <shortName evidence="12">TF</shortName>
        <ecNumber evidence="3 12">5.2.1.8</ecNumber>
    </recommendedName>
    <alternativeName>
        <fullName evidence="11 12">PPIase</fullName>
    </alternativeName>
</protein>
<sequence>MKVNAEKIDKHKVVLEMEIPQPEVSKALDKAYHKLANQVNIPGFRKGKVPRSILEKRIGKEALLDEAFEIVAPRFYAQALQEQGIEPVGRPQIDVVTLQEDQPLVFKATVIAKPEVVLGEYKGLKVEQPAAEVSEEQISNHLESLRSRHARMVVAEGAELQNGDFAIIDFEGFVDGAPFNGGAGKAYPLEIGSGSFIPGFEEQLIGAKAGEERDVNVSFPEDYHVAELAGKPALFKVTVQDVKRKELPELDDEFVKDVSEFENIEELKADIKNKLEKAAQEKAESDFKNAAVKQAVEAVTVDIPDIMVEDRIDHMIEDLNVNLQNRGMQLDKYLEYVKMDMDTLRQNYRESAAINVKTDLMLEAIAKEEKLDVTAEDMQVEVALLAETYQAKAADVAKIIREQGRMDALAGSIVRKKAANIIIDSAVKA</sequence>
<dbReference type="PIRSF" id="PIRSF003095">
    <property type="entry name" value="Trigger_factor"/>
    <property type="match status" value="1"/>
</dbReference>
<accession>A0A1H8Y333</accession>
<comment type="catalytic activity">
    <reaction evidence="1 12 13">
        <text>[protein]-peptidylproline (omega=180) = [protein]-peptidylproline (omega=0)</text>
        <dbReference type="Rhea" id="RHEA:16237"/>
        <dbReference type="Rhea" id="RHEA-COMP:10747"/>
        <dbReference type="Rhea" id="RHEA-COMP:10748"/>
        <dbReference type="ChEBI" id="CHEBI:83833"/>
        <dbReference type="ChEBI" id="CHEBI:83834"/>
        <dbReference type="EC" id="5.2.1.8"/>
    </reaction>
</comment>
<dbReference type="Pfam" id="PF05698">
    <property type="entry name" value="Trigger_C"/>
    <property type="match status" value="1"/>
</dbReference>